<comment type="caution">
    <text evidence="1">The sequence shown here is derived from an EMBL/GenBank/DDBJ whole genome shotgun (WGS) entry which is preliminary data.</text>
</comment>
<evidence type="ECO:0000313" key="1">
    <source>
        <dbReference type="EMBL" id="MCP2258337.1"/>
    </source>
</evidence>
<name>A0ABT1HS67_STRSD</name>
<dbReference type="RefSeq" id="WP_253669271.1">
    <property type="nucleotide sequence ID" value="NZ_JAMTCP010000008.1"/>
</dbReference>
<gene>
    <name evidence="1" type="ORF">LX15_002031</name>
</gene>
<dbReference type="Proteomes" id="UP001205311">
    <property type="component" value="Unassembled WGS sequence"/>
</dbReference>
<dbReference type="InterPro" id="IPR044543">
    <property type="entry name" value="YHJQ-like"/>
</dbReference>
<evidence type="ECO:0000313" key="2">
    <source>
        <dbReference type="Proteomes" id="UP001205311"/>
    </source>
</evidence>
<protein>
    <recommendedName>
        <fullName evidence="3">Ferredoxin</fullName>
    </recommendedName>
</protein>
<sequence length="118" mass="13049">MTRMTGAISDQTRRCVDTCDECHRTCEHTIDHALRQGGVMVERGVMSTLMDCADVCRLAADMMMRQSPMASTVCMICAEVCRACADACSRFDDEVTRACAETCHRCAESCTEMAGMRM</sequence>
<accession>A0ABT1HS67</accession>
<dbReference type="InterPro" id="IPR005560">
    <property type="entry name" value="Csp_YhjQ"/>
</dbReference>
<keyword evidence="2" id="KW-1185">Reference proteome</keyword>
<dbReference type="Pfam" id="PF03860">
    <property type="entry name" value="Csp"/>
    <property type="match status" value="1"/>
</dbReference>
<organism evidence="1 2">
    <name type="scientific">Streptoalloteichus tenebrarius (strain ATCC 17920 / DSM 40477 / JCM 4838 / CBS 697.72 / NBRC 16177 / NCIMB 11028 / NRRL B-12390 / A12253. 1 / ISP 5477)</name>
    <name type="common">Streptomyces tenebrarius</name>
    <dbReference type="NCBI Taxonomy" id="1933"/>
    <lineage>
        <taxon>Bacteria</taxon>
        <taxon>Bacillati</taxon>
        <taxon>Actinomycetota</taxon>
        <taxon>Actinomycetes</taxon>
        <taxon>Pseudonocardiales</taxon>
        <taxon>Pseudonocardiaceae</taxon>
        <taxon>Streptoalloteichus</taxon>
    </lineage>
</organism>
<dbReference type="Gene3D" id="1.20.1270.360">
    <property type="match status" value="1"/>
</dbReference>
<dbReference type="CDD" id="cd08026">
    <property type="entry name" value="DUF326"/>
    <property type="match status" value="1"/>
</dbReference>
<dbReference type="EMBL" id="JAMTCP010000008">
    <property type="protein sequence ID" value="MCP2258337.1"/>
    <property type="molecule type" value="Genomic_DNA"/>
</dbReference>
<reference evidence="1 2" key="1">
    <citation type="submission" date="2022-06" db="EMBL/GenBank/DDBJ databases">
        <title>Genomic Encyclopedia of Archaeal and Bacterial Type Strains, Phase II (KMG-II): from individual species to whole genera.</title>
        <authorList>
            <person name="Goeker M."/>
        </authorList>
    </citation>
    <scope>NUCLEOTIDE SEQUENCE [LARGE SCALE GENOMIC DNA]</scope>
    <source>
        <strain evidence="1 2">DSM 40477</strain>
    </source>
</reference>
<dbReference type="PANTHER" id="PTHR37310:SF1">
    <property type="entry name" value="CYTOPLASMIC PROTEIN"/>
    <property type="match status" value="1"/>
</dbReference>
<dbReference type="PANTHER" id="PTHR37310">
    <property type="entry name" value="CYTOPLASMIC PROTEIN-RELATED"/>
    <property type="match status" value="1"/>
</dbReference>
<evidence type="ECO:0008006" key="3">
    <source>
        <dbReference type="Google" id="ProtNLM"/>
    </source>
</evidence>
<proteinExistence type="predicted"/>